<keyword evidence="12" id="KW-0547">Nucleotide-binding</keyword>
<comment type="pathway">
    <text evidence="5">Cofactor biosynthesis; adenosylcobalamin biosynthesis; adenosylcobalamin from cob(II)yrinate a,c-diamide: step 6/7.</text>
</comment>
<evidence type="ECO:0000256" key="10">
    <source>
        <dbReference type="ARBA" id="ARBA00022573"/>
    </source>
</evidence>
<dbReference type="GO" id="GO:0005524">
    <property type="term" value="F:ATP binding"/>
    <property type="evidence" value="ECO:0007669"/>
    <property type="project" value="UniProtKB-KW"/>
</dbReference>
<dbReference type="OrthoDB" id="9788370at2"/>
<evidence type="ECO:0000256" key="12">
    <source>
        <dbReference type="ARBA" id="ARBA00022741"/>
    </source>
</evidence>
<evidence type="ECO:0000256" key="9">
    <source>
        <dbReference type="ARBA" id="ARBA00012523"/>
    </source>
</evidence>
<evidence type="ECO:0000256" key="11">
    <source>
        <dbReference type="ARBA" id="ARBA00022679"/>
    </source>
</evidence>
<gene>
    <name evidence="18" type="primary">cobU</name>
    <name evidence="18" type="ORF">E4680_04455</name>
</gene>
<evidence type="ECO:0000256" key="3">
    <source>
        <dbReference type="ARBA" id="ARBA00001522"/>
    </source>
</evidence>
<accession>A0A4Z0FA42</accession>
<dbReference type="EMBL" id="SRIO01000004">
    <property type="protein sequence ID" value="TFZ83306.1"/>
    <property type="molecule type" value="Genomic_DNA"/>
</dbReference>
<keyword evidence="18" id="KW-0548">Nucleotidyltransferase</keyword>
<evidence type="ECO:0000256" key="4">
    <source>
        <dbReference type="ARBA" id="ARBA00003889"/>
    </source>
</evidence>
<comment type="catalytic activity">
    <reaction evidence="2">
        <text>adenosylcob(III)inamide phosphate + GTP + H(+) = adenosylcob(III)inamide-GDP + diphosphate</text>
        <dbReference type="Rhea" id="RHEA:22712"/>
        <dbReference type="ChEBI" id="CHEBI:15378"/>
        <dbReference type="ChEBI" id="CHEBI:33019"/>
        <dbReference type="ChEBI" id="CHEBI:37565"/>
        <dbReference type="ChEBI" id="CHEBI:58502"/>
        <dbReference type="ChEBI" id="CHEBI:60487"/>
        <dbReference type="EC" id="2.7.7.62"/>
    </reaction>
</comment>
<comment type="function">
    <text evidence="4">Catalyzes ATP-dependent phosphorylation of adenosylcobinamide and addition of GMP to adenosylcobinamide phosphate.</text>
</comment>
<keyword evidence="15" id="KW-0342">GTP-binding</keyword>
<keyword evidence="14" id="KW-0067">ATP-binding</keyword>
<comment type="pathway">
    <text evidence="6">Cofactor biosynthesis; adenosylcobalamin biosynthesis; adenosylcobalamin from cob(II)yrinate a,c-diamide: step 5/7.</text>
</comment>
<evidence type="ECO:0000313" key="19">
    <source>
        <dbReference type="Proteomes" id="UP000297890"/>
    </source>
</evidence>
<evidence type="ECO:0000256" key="6">
    <source>
        <dbReference type="ARBA" id="ARBA00005159"/>
    </source>
</evidence>
<dbReference type="Gene3D" id="3.40.50.300">
    <property type="entry name" value="P-loop containing nucleotide triphosphate hydrolases"/>
    <property type="match status" value="1"/>
</dbReference>
<evidence type="ECO:0000256" key="8">
    <source>
        <dbReference type="ARBA" id="ARBA00012016"/>
    </source>
</evidence>
<evidence type="ECO:0000256" key="5">
    <source>
        <dbReference type="ARBA" id="ARBA00004692"/>
    </source>
</evidence>
<dbReference type="InterPro" id="IPR003203">
    <property type="entry name" value="CobU/CobP"/>
</dbReference>
<evidence type="ECO:0000256" key="7">
    <source>
        <dbReference type="ARBA" id="ARBA00007490"/>
    </source>
</evidence>
<comment type="catalytic activity">
    <reaction evidence="1">
        <text>adenosylcob(III)inamide + ATP = adenosylcob(III)inamide phosphate + ADP + H(+)</text>
        <dbReference type="Rhea" id="RHEA:15769"/>
        <dbReference type="ChEBI" id="CHEBI:2480"/>
        <dbReference type="ChEBI" id="CHEBI:15378"/>
        <dbReference type="ChEBI" id="CHEBI:30616"/>
        <dbReference type="ChEBI" id="CHEBI:58502"/>
        <dbReference type="ChEBI" id="CHEBI:456216"/>
        <dbReference type="EC" id="2.7.1.156"/>
    </reaction>
</comment>
<evidence type="ECO:0000256" key="16">
    <source>
        <dbReference type="ARBA" id="ARBA00029570"/>
    </source>
</evidence>
<dbReference type="GO" id="GO:0008820">
    <property type="term" value="F:cobinamide phosphate guanylyltransferase activity"/>
    <property type="evidence" value="ECO:0007669"/>
    <property type="project" value="UniProtKB-EC"/>
</dbReference>
<dbReference type="NCBIfam" id="NF004469">
    <property type="entry name" value="PRK05800.1"/>
    <property type="match status" value="1"/>
</dbReference>
<evidence type="ECO:0000256" key="13">
    <source>
        <dbReference type="ARBA" id="ARBA00022777"/>
    </source>
</evidence>
<dbReference type="GO" id="GO:0009236">
    <property type="term" value="P:cobalamin biosynthetic process"/>
    <property type="evidence" value="ECO:0007669"/>
    <property type="project" value="UniProtKB-UniPathway"/>
</dbReference>
<keyword evidence="10" id="KW-0169">Cobalamin biosynthesis</keyword>
<dbReference type="SUPFAM" id="SSF52540">
    <property type="entry name" value="P-loop containing nucleoside triphosphate hydrolases"/>
    <property type="match status" value="1"/>
</dbReference>
<dbReference type="GO" id="GO:0005525">
    <property type="term" value="F:GTP binding"/>
    <property type="evidence" value="ECO:0007669"/>
    <property type="project" value="UniProtKB-KW"/>
</dbReference>
<keyword evidence="19" id="KW-1185">Reference proteome</keyword>
<dbReference type="Proteomes" id="UP000297890">
    <property type="component" value="Unassembled WGS sequence"/>
</dbReference>
<protein>
    <recommendedName>
        <fullName evidence="16">Adenosylcobinamide kinase</fullName>
        <ecNumber evidence="8">2.7.1.156</ecNumber>
        <ecNumber evidence="9">2.7.7.62</ecNumber>
    </recommendedName>
    <alternativeName>
        <fullName evidence="17">Adenosylcobinamide-phosphate guanylyltransferase</fullName>
    </alternativeName>
</protein>
<evidence type="ECO:0000256" key="14">
    <source>
        <dbReference type="ARBA" id="ARBA00022840"/>
    </source>
</evidence>
<dbReference type="EC" id="2.7.7.62" evidence="9"/>
<dbReference type="CDD" id="cd00544">
    <property type="entry name" value="CobU"/>
    <property type="match status" value="1"/>
</dbReference>
<organism evidence="18 19">
    <name type="scientific">Candidatus Macondimonas diazotrophica</name>
    <dbReference type="NCBI Taxonomy" id="2305248"/>
    <lineage>
        <taxon>Bacteria</taxon>
        <taxon>Pseudomonadati</taxon>
        <taxon>Pseudomonadota</taxon>
        <taxon>Gammaproteobacteria</taxon>
        <taxon>Chromatiales</taxon>
        <taxon>Ectothiorhodospiraceae</taxon>
        <taxon>Candidatus Macondimonas</taxon>
    </lineage>
</organism>
<keyword evidence="11 18" id="KW-0808">Transferase</keyword>
<keyword evidence="13 18" id="KW-0418">Kinase</keyword>
<dbReference type="GO" id="GO:0043752">
    <property type="term" value="F:adenosylcobinamide kinase activity"/>
    <property type="evidence" value="ECO:0007669"/>
    <property type="project" value="UniProtKB-EC"/>
</dbReference>
<dbReference type="AlphaFoldDB" id="A0A4Z0FA42"/>
<dbReference type="UniPathway" id="UPA00148">
    <property type="reaction ID" value="UER00236"/>
</dbReference>
<proteinExistence type="inferred from homology"/>
<dbReference type="PANTHER" id="PTHR34848">
    <property type="match status" value="1"/>
</dbReference>
<evidence type="ECO:0000256" key="1">
    <source>
        <dbReference type="ARBA" id="ARBA00000312"/>
    </source>
</evidence>
<evidence type="ECO:0000256" key="15">
    <source>
        <dbReference type="ARBA" id="ARBA00023134"/>
    </source>
</evidence>
<dbReference type="InterPro" id="IPR027417">
    <property type="entry name" value="P-loop_NTPase"/>
</dbReference>
<sequence>MVGRDDRPKVLRGNRWSVIRGGTARTIFWLGYTATPPAITRTSTVNERAELILGGVRSGKSAYAEAQARASGLAVHVIATAAAGDTEMAARIAAHRARRPGHWVTHEAESALAATLAAVAAPDRCLLVDCLGLWVSNLLHAGEAAFTAERAALLEQLPTLPGRILLVSNEVGWGLVPMNALARRFADELGWLNQAVAARCGRVALLAAGLPLILKDTP</sequence>
<comment type="similarity">
    <text evidence="7">Belongs to the CobU/CobP family.</text>
</comment>
<reference evidence="18 19" key="1">
    <citation type="journal article" date="2019" name="ISME J.">
        <title>Candidatus Macondimonas diazotrophica, a novel gammaproteobacterial genus dominating crude-oil-contaminated coastal sediments.</title>
        <authorList>
            <person name="Karthikeyan S."/>
            <person name="Konstantinidis K."/>
        </authorList>
    </citation>
    <scope>NUCLEOTIDE SEQUENCE [LARGE SCALE GENOMIC DNA]</scope>
    <source>
        <strain evidence="18 19">KTK01</strain>
    </source>
</reference>
<evidence type="ECO:0000256" key="2">
    <source>
        <dbReference type="ARBA" id="ARBA00000711"/>
    </source>
</evidence>
<name>A0A4Z0FA42_9GAMM</name>
<dbReference type="PANTHER" id="PTHR34848:SF1">
    <property type="entry name" value="BIFUNCTIONAL ADENOSYLCOBALAMIN BIOSYNTHESIS PROTEIN COBU"/>
    <property type="match status" value="1"/>
</dbReference>
<dbReference type="EC" id="2.7.1.156" evidence="8"/>
<comment type="caution">
    <text evidence="18">The sequence shown here is derived from an EMBL/GenBank/DDBJ whole genome shotgun (WGS) entry which is preliminary data.</text>
</comment>
<evidence type="ECO:0000313" key="18">
    <source>
        <dbReference type="EMBL" id="TFZ83306.1"/>
    </source>
</evidence>
<comment type="catalytic activity">
    <reaction evidence="3">
        <text>adenosylcob(III)inamide + GTP = adenosylcob(III)inamide phosphate + GDP + H(+)</text>
        <dbReference type="Rhea" id="RHEA:15765"/>
        <dbReference type="ChEBI" id="CHEBI:2480"/>
        <dbReference type="ChEBI" id="CHEBI:15378"/>
        <dbReference type="ChEBI" id="CHEBI:37565"/>
        <dbReference type="ChEBI" id="CHEBI:58189"/>
        <dbReference type="ChEBI" id="CHEBI:58502"/>
        <dbReference type="EC" id="2.7.1.156"/>
    </reaction>
</comment>
<evidence type="ECO:0000256" key="17">
    <source>
        <dbReference type="ARBA" id="ARBA00030571"/>
    </source>
</evidence>
<dbReference type="Pfam" id="PF02283">
    <property type="entry name" value="CobU"/>
    <property type="match status" value="1"/>
</dbReference>